<keyword evidence="2" id="KW-0902">Two-component regulatory system</keyword>
<dbReference type="InterPro" id="IPR001789">
    <property type="entry name" value="Sig_transdc_resp-reg_receiver"/>
</dbReference>
<dbReference type="Pfam" id="PF00072">
    <property type="entry name" value="Response_reg"/>
    <property type="match status" value="1"/>
</dbReference>
<protein>
    <submittedName>
        <fullName evidence="5">Response regulator receiver domain-containing protein</fullName>
    </submittedName>
</protein>
<reference evidence="5 6" key="1">
    <citation type="submission" date="2018-05" db="EMBL/GenBank/DDBJ databases">
        <title>Genomic Encyclopedia of Type Strains, Phase IV (KMG-IV): sequencing the most valuable type-strain genomes for metagenomic binning, comparative biology and taxonomic classification.</title>
        <authorList>
            <person name="Goeker M."/>
        </authorList>
    </citation>
    <scope>NUCLEOTIDE SEQUENCE [LARGE SCALE GENOMIC DNA]</scope>
    <source>
        <strain evidence="5 6">DSM 25134</strain>
    </source>
</reference>
<organism evidence="5 6">
    <name type="scientific">Aquitalea magnusonii</name>
    <dbReference type="NCBI Taxonomy" id="332411"/>
    <lineage>
        <taxon>Bacteria</taxon>
        <taxon>Pseudomonadati</taxon>
        <taxon>Pseudomonadota</taxon>
        <taxon>Betaproteobacteria</taxon>
        <taxon>Neisseriales</taxon>
        <taxon>Chromobacteriaceae</taxon>
        <taxon>Aquitalea</taxon>
    </lineage>
</organism>
<dbReference type="EMBL" id="QJKC01000006">
    <property type="protein sequence ID" value="PXX48754.1"/>
    <property type="molecule type" value="Genomic_DNA"/>
</dbReference>
<dbReference type="PROSITE" id="PS50110">
    <property type="entry name" value="RESPONSE_REGULATORY"/>
    <property type="match status" value="1"/>
</dbReference>
<keyword evidence="6" id="KW-1185">Reference proteome</keyword>
<dbReference type="AlphaFoldDB" id="A0A318JV97"/>
<evidence type="ECO:0000313" key="6">
    <source>
        <dbReference type="Proteomes" id="UP000248395"/>
    </source>
</evidence>
<feature type="modified residue" description="4-aspartylphosphate" evidence="3">
    <location>
        <position position="55"/>
    </location>
</feature>
<dbReference type="Gene3D" id="3.40.50.2300">
    <property type="match status" value="1"/>
</dbReference>
<dbReference type="Proteomes" id="UP000248395">
    <property type="component" value="Unassembled WGS sequence"/>
</dbReference>
<evidence type="ECO:0000256" key="2">
    <source>
        <dbReference type="ARBA" id="ARBA00023012"/>
    </source>
</evidence>
<dbReference type="GO" id="GO:0000160">
    <property type="term" value="P:phosphorelay signal transduction system"/>
    <property type="evidence" value="ECO:0007669"/>
    <property type="project" value="UniProtKB-KW"/>
</dbReference>
<accession>A0A318JV97</accession>
<evidence type="ECO:0000256" key="1">
    <source>
        <dbReference type="ARBA" id="ARBA00022553"/>
    </source>
</evidence>
<evidence type="ECO:0000313" key="5">
    <source>
        <dbReference type="EMBL" id="PXX48754.1"/>
    </source>
</evidence>
<dbReference type="OrthoDB" id="9179585at2"/>
<dbReference type="SMART" id="SM00448">
    <property type="entry name" value="REC"/>
    <property type="match status" value="1"/>
</dbReference>
<keyword evidence="1 3" id="KW-0597">Phosphoprotein</keyword>
<dbReference type="PANTHER" id="PTHR45339:SF1">
    <property type="entry name" value="HYBRID SIGNAL TRANSDUCTION HISTIDINE KINASE J"/>
    <property type="match status" value="1"/>
</dbReference>
<dbReference type="SUPFAM" id="SSF52172">
    <property type="entry name" value="CheY-like"/>
    <property type="match status" value="1"/>
</dbReference>
<name>A0A318JV97_9NEIS</name>
<proteinExistence type="predicted"/>
<gene>
    <name evidence="5" type="ORF">DFR38_106131</name>
</gene>
<sequence>MSALDTILVVDDDEINRKVAGLFLQRMGWKTDQASSAFEALEQLQQHEYHCVLLDISMPGMSGIELCHHLRGNPRWHDLRLIAYTAHAMSDEQEAILQAGFDAIVTKPLTRDSLVAALASPAG</sequence>
<comment type="caution">
    <text evidence="5">The sequence shown here is derived from an EMBL/GenBank/DDBJ whole genome shotgun (WGS) entry which is preliminary data.</text>
</comment>
<dbReference type="InterPro" id="IPR011006">
    <property type="entry name" value="CheY-like_superfamily"/>
</dbReference>
<evidence type="ECO:0000256" key="3">
    <source>
        <dbReference type="PROSITE-ProRule" id="PRU00169"/>
    </source>
</evidence>
<dbReference type="PANTHER" id="PTHR45339">
    <property type="entry name" value="HYBRID SIGNAL TRANSDUCTION HISTIDINE KINASE J"/>
    <property type="match status" value="1"/>
</dbReference>
<evidence type="ECO:0000259" key="4">
    <source>
        <dbReference type="PROSITE" id="PS50110"/>
    </source>
</evidence>
<dbReference type="CDD" id="cd17546">
    <property type="entry name" value="REC_hyHK_CKI1_RcsC-like"/>
    <property type="match status" value="1"/>
</dbReference>
<feature type="domain" description="Response regulatory" evidence="4">
    <location>
        <begin position="6"/>
        <end position="122"/>
    </location>
</feature>
<dbReference type="RefSeq" id="WP_059286085.1">
    <property type="nucleotide sequence ID" value="NZ_LNQU01000056.1"/>
</dbReference>